<sequence length="220" mass="24040">MADQQREDRAEREERVASAEPAGRAGRAEGSPGSSGSQGSSGSSGAEDAGHARHTGHAGRDPEAVARYVERMAAELTEMGVPRMASRVFACILADDAGELTAAEVGERLHVSPAAVSGAVRYLAQIGLISRERKPGSRRERYRVEGDRWYQLFAQRGPSIRRVQRTLDAGVGLLGADTPAGRRIGETSEFFAFLDEENSRLEQRWWEYVKRRDEARAAGE</sequence>
<dbReference type="InterPro" id="IPR036388">
    <property type="entry name" value="WH-like_DNA-bd_sf"/>
</dbReference>
<reference evidence="6 7" key="1">
    <citation type="journal article" date="2019" name="Int. J. Syst. Evol. Microbiol.">
        <title>The Global Catalogue of Microorganisms (GCM) 10K type strain sequencing project: providing services to taxonomists for standard genome sequencing and annotation.</title>
        <authorList>
            <consortium name="The Broad Institute Genomics Platform"/>
            <consortium name="The Broad Institute Genome Sequencing Center for Infectious Disease"/>
            <person name="Wu L."/>
            <person name="Ma J."/>
        </authorList>
    </citation>
    <scope>NUCLEOTIDE SEQUENCE [LARGE SCALE GENOMIC DNA]</scope>
    <source>
        <strain evidence="6 7">JCM 15481</strain>
    </source>
</reference>
<evidence type="ECO:0000256" key="2">
    <source>
        <dbReference type="ARBA" id="ARBA00023125"/>
    </source>
</evidence>
<proteinExistence type="predicted"/>
<evidence type="ECO:0000256" key="4">
    <source>
        <dbReference type="SAM" id="MobiDB-lite"/>
    </source>
</evidence>
<dbReference type="PANTHER" id="PTHR38465:SF2">
    <property type="entry name" value="HTH-TYPE TRANSCRIPTIONAL REGULATOR MMPR5"/>
    <property type="match status" value="1"/>
</dbReference>
<keyword evidence="1" id="KW-0805">Transcription regulation</keyword>
<keyword evidence="3" id="KW-0804">Transcription</keyword>
<dbReference type="Proteomes" id="UP001500443">
    <property type="component" value="Unassembled WGS sequence"/>
</dbReference>
<evidence type="ECO:0000313" key="7">
    <source>
        <dbReference type="Proteomes" id="UP001500443"/>
    </source>
</evidence>
<feature type="domain" description="HTH marR-type" evidence="5">
    <location>
        <begin position="80"/>
        <end position="140"/>
    </location>
</feature>
<feature type="compositionally biased region" description="Basic and acidic residues" evidence="4">
    <location>
        <begin position="1"/>
        <end position="17"/>
    </location>
</feature>
<dbReference type="Pfam" id="PF12802">
    <property type="entry name" value="MarR_2"/>
    <property type="match status" value="1"/>
</dbReference>
<feature type="compositionally biased region" description="Low complexity" evidence="4">
    <location>
        <begin position="18"/>
        <end position="45"/>
    </location>
</feature>
<keyword evidence="2" id="KW-0238">DNA-binding</keyword>
<protein>
    <recommendedName>
        <fullName evidence="5">HTH marR-type domain-containing protein</fullName>
    </recommendedName>
</protein>
<evidence type="ECO:0000313" key="6">
    <source>
        <dbReference type="EMBL" id="GAA2122273.1"/>
    </source>
</evidence>
<dbReference type="InterPro" id="IPR036390">
    <property type="entry name" value="WH_DNA-bd_sf"/>
</dbReference>
<dbReference type="EMBL" id="BAAAPF010000065">
    <property type="protein sequence ID" value="GAA2122273.1"/>
    <property type="molecule type" value="Genomic_DNA"/>
</dbReference>
<dbReference type="SUPFAM" id="SSF46785">
    <property type="entry name" value="Winged helix' DNA-binding domain"/>
    <property type="match status" value="1"/>
</dbReference>
<dbReference type="InterPro" id="IPR000835">
    <property type="entry name" value="HTH_MarR-typ"/>
</dbReference>
<keyword evidence="7" id="KW-1185">Reference proteome</keyword>
<comment type="caution">
    <text evidence="6">The sequence shown here is derived from an EMBL/GenBank/DDBJ whole genome shotgun (WGS) entry which is preliminary data.</text>
</comment>
<gene>
    <name evidence="6" type="ORF">GCM10009802_26140</name>
</gene>
<accession>A0ABN2Y9H6</accession>
<evidence type="ECO:0000259" key="5">
    <source>
        <dbReference type="Pfam" id="PF12802"/>
    </source>
</evidence>
<organism evidence="6 7">
    <name type="scientific">Streptomyces synnematoformans</name>
    <dbReference type="NCBI Taxonomy" id="415721"/>
    <lineage>
        <taxon>Bacteria</taxon>
        <taxon>Bacillati</taxon>
        <taxon>Actinomycetota</taxon>
        <taxon>Actinomycetes</taxon>
        <taxon>Kitasatosporales</taxon>
        <taxon>Streptomycetaceae</taxon>
        <taxon>Streptomyces</taxon>
    </lineage>
</organism>
<dbReference type="Gene3D" id="1.10.10.10">
    <property type="entry name" value="Winged helix-like DNA-binding domain superfamily/Winged helix DNA-binding domain"/>
    <property type="match status" value="1"/>
</dbReference>
<name>A0ABN2Y9H6_9ACTN</name>
<dbReference type="PANTHER" id="PTHR38465">
    <property type="entry name" value="HTH-TYPE TRANSCRIPTIONAL REGULATOR MJ1563-RELATED"/>
    <property type="match status" value="1"/>
</dbReference>
<dbReference type="InterPro" id="IPR052362">
    <property type="entry name" value="HTH-GbsR_regulator"/>
</dbReference>
<feature type="region of interest" description="Disordered" evidence="4">
    <location>
        <begin position="1"/>
        <end position="62"/>
    </location>
</feature>
<evidence type="ECO:0000256" key="1">
    <source>
        <dbReference type="ARBA" id="ARBA00023015"/>
    </source>
</evidence>
<evidence type="ECO:0000256" key="3">
    <source>
        <dbReference type="ARBA" id="ARBA00023163"/>
    </source>
</evidence>